<proteinExistence type="predicted"/>
<accession>A0A2R5GME1</accession>
<feature type="region of interest" description="Disordered" evidence="1">
    <location>
        <begin position="1"/>
        <end position="193"/>
    </location>
</feature>
<sequence>MADIAENAETVDAEDTMEKGEDLETVDGQADADGTLASKASEIQDEGELANEDANNQSSAPQEPSLDVTEEAAQSDQESALNNEETSNDAVGSKNLTQALQEANEENGMATNNEEGKEEMPSTPVDTAVEAAAVAHDEPESDQDSKSSSNLHVATSPAIPTPNARSPRKLKLKKPASYETPPPPTELASPMSPSAHAKVRSVSCEMLASASFAKTVFQKYLWVYHGVGRTAGLPSRVLLVTGQRKDPIERQSIASAVLHTALHSGAIVVENGGEASLFHGITGFPKTLPDMIGLLCAGAAEAALRPALACAAHRATFCIESCASVDEEDFAQAQCNFAHQLAGGNKIVVLDVGTDLSHGAASTAKAAHRQGWPIVALADGCHPGERTRGVKWASFAHNAYCHEAELSSFIHLHLTVDLF</sequence>
<dbReference type="InParanoid" id="A0A2R5GME1"/>
<evidence type="ECO:0000313" key="3">
    <source>
        <dbReference type="Proteomes" id="UP000241890"/>
    </source>
</evidence>
<organism evidence="2 3">
    <name type="scientific">Hondaea fermentalgiana</name>
    <dbReference type="NCBI Taxonomy" id="2315210"/>
    <lineage>
        <taxon>Eukaryota</taxon>
        <taxon>Sar</taxon>
        <taxon>Stramenopiles</taxon>
        <taxon>Bigyra</taxon>
        <taxon>Labyrinthulomycetes</taxon>
        <taxon>Thraustochytrida</taxon>
        <taxon>Thraustochytriidae</taxon>
        <taxon>Hondaea</taxon>
    </lineage>
</organism>
<comment type="caution">
    <text evidence="2">The sequence shown here is derived from an EMBL/GenBank/DDBJ whole genome shotgun (WGS) entry which is preliminary data.</text>
</comment>
<reference evidence="2 3" key="1">
    <citation type="submission" date="2017-12" db="EMBL/GenBank/DDBJ databases">
        <title>Sequencing, de novo assembly and annotation of complete genome of a new Thraustochytrid species, strain FCC1311.</title>
        <authorList>
            <person name="Sedici K."/>
            <person name="Godart F."/>
            <person name="Aiese Cigliano R."/>
            <person name="Sanseverino W."/>
            <person name="Barakat M."/>
            <person name="Ortet P."/>
            <person name="Marechal E."/>
            <person name="Cagnac O."/>
            <person name="Amato A."/>
        </authorList>
    </citation>
    <scope>NUCLEOTIDE SEQUENCE [LARGE SCALE GENOMIC DNA]</scope>
</reference>
<keyword evidence="3" id="KW-1185">Reference proteome</keyword>
<feature type="compositionally biased region" description="Polar residues" evidence="1">
    <location>
        <begin position="53"/>
        <end position="62"/>
    </location>
</feature>
<gene>
    <name evidence="2" type="ORF">FCC1311_082752</name>
</gene>
<feature type="compositionally biased region" description="Polar residues" evidence="1">
    <location>
        <begin position="72"/>
        <end position="101"/>
    </location>
</feature>
<protein>
    <submittedName>
        <fullName evidence="2">Uncharacterized protein</fullName>
    </submittedName>
</protein>
<dbReference type="AlphaFoldDB" id="A0A2R5GME1"/>
<dbReference type="EMBL" id="BEYU01000113">
    <property type="protein sequence ID" value="GBG32050.1"/>
    <property type="molecule type" value="Genomic_DNA"/>
</dbReference>
<evidence type="ECO:0000256" key="1">
    <source>
        <dbReference type="SAM" id="MobiDB-lite"/>
    </source>
</evidence>
<dbReference type="Proteomes" id="UP000241890">
    <property type="component" value="Unassembled WGS sequence"/>
</dbReference>
<evidence type="ECO:0000313" key="2">
    <source>
        <dbReference type="EMBL" id="GBG32050.1"/>
    </source>
</evidence>
<name>A0A2R5GME1_9STRA</name>